<dbReference type="SUPFAM" id="SSF53448">
    <property type="entry name" value="Nucleotide-diphospho-sugar transferases"/>
    <property type="match status" value="1"/>
</dbReference>
<reference evidence="2" key="1">
    <citation type="submission" date="2016-12" db="EMBL/GenBank/DDBJ databases">
        <title>Whole genome sequencing of Sphingomonas koreensis.</title>
        <authorList>
            <person name="Conlan S."/>
            <person name="Thomas P.J."/>
            <person name="Mullikin J."/>
            <person name="Palmore T.N."/>
            <person name="Frank K.M."/>
            <person name="Segre J.A."/>
        </authorList>
    </citation>
    <scope>NUCLEOTIDE SEQUENCE</scope>
    <source>
        <strain evidence="2">ABOJV</strain>
    </source>
</reference>
<proteinExistence type="predicted"/>
<accession>A0A1L6JFT0</accession>
<dbReference type="OrthoDB" id="5294733at2"/>
<keyword evidence="1" id="KW-0472">Membrane</keyword>
<dbReference type="Gene3D" id="3.90.550.10">
    <property type="entry name" value="Spore Coat Polysaccharide Biosynthesis Protein SpsA, Chain A"/>
    <property type="match status" value="1"/>
</dbReference>
<dbReference type="AlphaFoldDB" id="A0A1L6JFT0"/>
<evidence type="ECO:0000256" key="1">
    <source>
        <dbReference type="SAM" id="Phobius"/>
    </source>
</evidence>
<gene>
    <name evidence="2" type="ORF">BRX40_02420</name>
    <name evidence="3" type="ORF">CA257_06025</name>
</gene>
<dbReference type="EMBL" id="QQWO01000004">
    <property type="protein sequence ID" value="RSV05676.1"/>
    <property type="molecule type" value="Genomic_DNA"/>
</dbReference>
<dbReference type="NCBIfam" id="NF011307">
    <property type="entry name" value="PRK14716.1-5"/>
    <property type="match status" value="1"/>
</dbReference>
<keyword evidence="3" id="KW-0808">Transferase</keyword>
<dbReference type="Proteomes" id="UP000286681">
    <property type="component" value="Unassembled WGS sequence"/>
</dbReference>
<dbReference type="InterPro" id="IPR029044">
    <property type="entry name" value="Nucleotide-diphossugar_trans"/>
</dbReference>
<name>A0A1L6JFT0_9SPHN</name>
<evidence type="ECO:0000313" key="3">
    <source>
        <dbReference type="EMBL" id="RSV05676.1"/>
    </source>
</evidence>
<dbReference type="STRING" id="93064.BRX40_02420"/>
<evidence type="ECO:0000313" key="2">
    <source>
        <dbReference type="EMBL" id="APR54765.1"/>
    </source>
</evidence>
<feature type="transmembrane region" description="Helical" evidence="1">
    <location>
        <begin position="334"/>
        <end position="357"/>
    </location>
</feature>
<organism evidence="2 4">
    <name type="scientific">Sphingomonas koreensis</name>
    <dbReference type="NCBI Taxonomy" id="93064"/>
    <lineage>
        <taxon>Bacteria</taxon>
        <taxon>Pseudomonadati</taxon>
        <taxon>Pseudomonadota</taxon>
        <taxon>Alphaproteobacteria</taxon>
        <taxon>Sphingomonadales</taxon>
        <taxon>Sphingomonadaceae</taxon>
        <taxon>Sphingomonas</taxon>
    </lineage>
</organism>
<sequence>MIPAIGAVAHEAVLFAAIGFLIGGIDDLAVDWVYFSTRLRAWQRPDPQRAPLRDGGRMAVFVPAWDEAAVIGAMLRTALGRYDYADYRIYVGVYPNDLATIAAVGAVAVTDDRIRMVVNPRPGGTTKADCLNALWRALLRDEAVEGAARAIVLHDAEDLVHPDELGLMAAWLSDHQAVQIPVLPLPDRRSPLIAGHYLDEFAEAHGKVLPVREALGAALPFAGVGCAIDRVLLGQIAEARGGVPFDESSLTEDYELGLTVAAMGGRTKLVRTRDSRGALVAVRAYFPASLGAAVRQKARWMTGIALAGWDRTGWAAGGSIGEHWMRMRDRRATLAIPILAIAYLALVAWGISLGIYLAAGTVPPAPEGALRPLLAANFALLGWRIAMRVLFTARAFGPVEALLSIPRLFVANLVALLAARRAMAIYLPTLRGKPAVWDKTPHHFPGESGVA</sequence>
<keyword evidence="1" id="KW-0812">Transmembrane</keyword>
<protein>
    <submittedName>
        <fullName evidence="3">Glycosyl transferase family protein</fullName>
    </submittedName>
</protein>
<keyword evidence="4" id="KW-1185">Reference proteome</keyword>
<dbReference type="KEGG" id="skr:BRX40_02420"/>
<dbReference type="Proteomes" id="UP000185161">
    <property type="component" value="Chromosome"/>
</dbReference>
<dbReference type="GO" id="GO:0016740">
    <property type="term" value="F:transferase activity"/>
    <property type="evidence" value="ECO:0007669"/>
    <property type="project" value="UniProtKB-KW"/>
</dbReference>
<evidence type="ECO:0000313" key="4">
    <source>
        <dbReference type="Proteomes" id="UP000185161"/>
    </source>
</evidence>
<reference evidence="4" key="2">
    <citation type="submission" date="2016-12" db="EMBL/GenBank/DDBJ databases">
        <title>Whole genome sequencing of Sphingomonas sp. ABOJV.</title>
        <authorList>
            <person name="Conlan S."/>
            <person name="Thomas P.J."/>
            <person name="Mullikin J."/>
            <person name="Palmore T.N."/>
            <person name="Frank K.M."/>
            <person name="Segre J.A."/>
        </authorList>
    </citation>
    <scope>NUCLEOTIDE SEQUENCE [LARGE SCALE GENOMIC DNA]</scope>
    <source>
        <strain evidence="4">ABOJV</strain>
    </source>
</reference>
<evidence type="ECO:0000313" key="5">
    <source>
        <dbReference type="Proteomes" id="UP000286681"/>
    </source>
</evidence>
<dbReference type="Pfam" id="PF13641">
    <property type="entry name" value="Glyco_tranf_2_3"/>
    <property type="match status" value="1"/>
</dbReference>
<reference evidence="3 5" key="3">
    <citation type="submission" date="2018-07" db="EMBL/GenBank/DDBJ databases">
        <title>Genomic and Epidemiologic Investigation of an Indolent Hospital Outbreak.</title>
        <authorList>
            <person name="Johnson R.C."/>
            <person name="Deming C."/>
            <person name="Conlan S."/>
            <person name="Zellmer C.J."/>
            <person name="Michelin A.V."/>
            <person name="Lee-Lin S."/>
            <person name="Thomas P.J."/>
            <person name="Park M."/>
            <person name="Weingarten R.A."/>
            <person name="Less J."/>
            <person name="Dekker J.P."/>
            <person name="Frank K.M."/>
            <person name="Musser K.A."/>
            <person name="Mcquiston J.R."/>
            <person name="Henderson D.K."/>
            <person name="Lau A.F."/>
            <person name="Palmore T.N."/>
            <person name="Segre J.A."/>
        </authorList>
    </citation>
    <scope>NUCLEOTIDE SEQUENCE [LARGE SCALE GENOMIC DNA]</scope>
    <source>
        <strain evidence="3 5">SK-NIH.Env10_0317</strain>
    </source>
</reference>
<dbReference type="EMBL" id="CP018820">
    <property type="protein sequence ID" value="APR54765.1"/>
    <property type="molecule type" value="Genomic_DNA"/>
</dbReference>
<keyword evidence="1" id="KW-1133">Transmembrane helix</keyword>
<feature type="transmembrane region" description="Helical" evidence="1">
    <location>
        <begin position="12"/>
        <end position="35"/>
    </location>
</feature>